<evidence type="ECO:0000313" key="2">
    <source>
        <dbReference type="EMBL" id="GAA2723652.1"/>
    </source>
</evidence>
<proteinExistence type="predicted"/>
<organism evidence="2 3">
    <name type="scientific">Actinocorallia aurantiaca</name>
    <dbReference type="NCBI Taxonomy" id="46204"/>
    <lineage>
        <taxon>Bacteria</taxon>
        <taxon>Bacillati</taxon>
        <taxon>Actinomycetota</taxon>
        <taxon>Actinomycetes</taxon>
        <taxon>Streptosporangiales</taxon>
        <taxon>Thermomonosporaceae</taxon>
        <taxon>Actinocorallia</taxon>
    </lineage>
</organism>
<gene>
    <name evidence="2" type="ORF">GCM10010439_19500</name>
</gene>
<reference evidence="2 3" key="1">
    <citation type="journal article" date="2019" name="Int. J. Syst. Evol. Microbiol.">
        <title>The Global Catalogue of Microorganisms (GCM) 10K type strain sequencing project: providing services to taxonomists for standard genome sequencing and annotation.</title>
        <authorList>
            <consortium name="The Broad Institute Genomics Platform"/>
            <consortium name="The Broad Institute Genome Sequencing Center for Infectious Disease"/>
            <person name="Wu L."/>
            <person name="Ma J."/>
        </authorList>
    </citation>
    <scope>NUCLEOTIDE SEQUENCE [LARGE SCALE GENOMIC DNA]</scope>
    <source>
        <strain evidence="2 3">JCM 8201</strain>
    </source>
</reference>
<dbReference type="EMBL" id="BAAATZ010000006">
    <property type="protein sequence ID" value="GAA2723652.1"/>
    <property type="molecule type" value="Genomic_DNA"/>
</dbReference>
<feature type="chain" id="PRO_5045783380" evidence="1">
    <location>
        <begin position="26"/>
        <end position="444"/>
    </location>
</feature>
<dbReference type="InterPro" id="IPR011047">
    <property type="entry name" value="Quinoprotein_ADH-like_sf"/>
</dbReference>
<dbReference type="Gene3D" id="2.40.10.480">
    <property type="match status" value="1"/>
</dbReference>
<keyword evidence="1" id="KW-0732">Signal</keyword>
<protein>
    <submittedName>
        <fullName evidence="2">PQQ-binding-like beta-propeller repeat protein</fullName>
    </submittedName>
</protein>
<dbReference type="RefSeq" id="WP_344449935.1">
    <property type="nucleotide sequence ID" value="NZ_BAAATZ010000006.1"/>
</dbReference>
<dbReference type="SUPFAM" id="SSF50998">
    <property type="entry name" value="Quinoprotein alcohol dehydrogenase-like"/>
    <property type="match status" value="1"/>
</dbReference>
<dbReference type="PROSITE" id="PS51257">
    <property type="entry name" value="PROKAR_LIPOPROTEIN"/>
    <property type="match status" value="1"/>
</dbReference>
<accession>A0ABN3U6U8</accession>
<name>A0ABN3U6U8_9ACTN</name>
<dbReference type="Proteomes" id="UP001501842">
    <property type="component" value="Unassembled WGS sequence"/>
</dbReference>
<evidence type="ECO:0000313" key="3">
    <source>
        <dbReference type="Proteomes" id="UP001501842"/>
    </source>
</evidence>
<evidence type="ECO:0000256" key="1">
    <source>
        <dbReference type="SAM" id="SignalP"/>
    </source>
</evidence>
<keyword evidence="3" id="KW-1185">Reference proteome</keyword>
<sequence length="444" mass="46865">MPSAALKRLLSVSISVLLAAGCAGGEDRDTAHAAAGWTDAQVNAVSRASLGSGVAAVTGLRPDGSLETVVDDLATGRRLWAHPATMFGRLPGMGVQPPAVAGPVVVALEPRSGGPWKAMIVARDARTGEQRWARGVNSTFGPVACGTNVCLSESTAQRSPRFVVLESGTGRTLWRLRGLAEVEHADRDRIVVFRMAERPVLAAYATGSGRRLWSFPVEDAVGAGIDLSGGWSFGTAGELLLGHVAPARRGRSLSAYGFFALRLADGSPVWTHPRQLRVYPSPNPAVGLITREVGSSGNFEGFARIDARTGRKLATIPSADVPRGSSWWLSFSTDLSTLGFWIPGRQGAAFDLRRSESVPLEGLRAWSFCTTSPQPLELAGGAPGFFPVAPLCSYDLATGAKAPDPGPPPLWYTGSFDGHRVWRDERGALHGTRDGTGTTPGMYG</sequence>
<dbReference type="Gene3D" id="2.130.10.10">
    <property type="entry name" value="YVTN repeat-like/Quinoprotein amine dehydrogenase"/>
    <property type="match status" value="1"/>
</dbReference>
<dbReference type="InterPro" id="IPR015943">
    <property type="entry name" value="WD40/YVTN_repeat-like_dom_sf"/>
</dbReference>
<feature type="signal peptide" evidence="1">
    <location>
        <begin position="1"/>
        <end position="25"/>
    </location>
</feature>
<comment type="caution">
    <text evidence="2">The sequence shown here is derived from an EMBL/GenBank/DDBJ whole genome shotgun (WGS) entry which is preliminary data.</text>
</comment>